<dbReference type="PANTHER" id="PTHR13976">
    <property type="entry name" value="HETEROGENEOUS NUCLEAR RIBONUCLEOPROTEIN-RELATED"/>
    <property type="match status" value="1"/>
</dbReference>
<keyword evidence="1" id="KW-0677">Repeat</keyword>
<dbReference type="CDD" id="cd00590">
    <property type="entry name" value="RRM_SF"/>
    <property type="match status" value="1"/>
</dbReference>
<dbReference type="CDD" id="cd12254">
    <property type="entry name" value="RRM_hnRNPH_ESRPs_RBM12_like"/>
    <property type="match status" value="2"/>
</dbReference>
<dbReference type="InterPro" id="IPR035979">
    <property type="entry name" value="RBD_domain_sf"/>
</dbReference>
<feature type="compositionally biased region" description="Basic and acidic residues" evidence="4">
    <location>
        <begin position="183"/>
        <end position="216"/>
    </location>
</feature>
<dbReference type="Pfam" id="PF00076">
    <property type="entry name" value="RRM_1"/>
    <property type="match status" value="2"/>
</dbReference>
<evidence type="ECO:0000313" key="7">
    <source>
        <dbReference type="RefSeq" id="XP_017777034.1"/>
    </source>
</evidence>
<dbReference type="PROSITE" id="PS50102">
    <property type="entry name" value="RRM"/>
    <property type="match status" value="3"/>
</dbReference>
<dbReference type="RefSeq" id="XP_017777034.1">
    <property type="nucleotide sequence ID" value="XM_017921545.1"/>
</dbReference>
<dbReference type="CDD" id="cd12510">
    <property type="entry name" value="RRM1_RBM12_like"/>
    <property type="match status" value="1"/>
</dbReference>
<feature type="domain" description="RRM" evidence="5">
    <location>
        <begin position="667"/>
        <end position="744"/>
    </location>
</feature>
<dbReference type="Gene3D" id="3.30.70.330">
    <property type="match status" value="5"/>
</dbReference>
<gene>
    <name evidence="7 8" type="primary">LOC108563009</name>
</gene>
<dbReference type="Proteomes" id="UP000695000">
    <property type="component" value="Unplaced"/>
</dbReference>
<feature type="compositionally biased region" description="Basic and acidic residues" evidence="4">
    <location>
        <begin position="125"/>
        <end position="135"/>
    </location>
</feature>
<feature type="domain" description="RRM" evidence="5">
    <location>
        <begin position="3"/>
        <end position="74"/>
    </location>
</feature>
<dbReference type="InterPro" id="IPR012677">
    <property type="entry name" value="Nucleotide-bd_a/b_plait_sf"/>
</dbReference>
<name>A0ABM1MR34_NICVS</name>
<accession>A0ABM1MR34</accession>
<evidence type="ECO:0000256" key="4">
    <source>
        <dbReference type="SAM" id="MobiDB-lite"/>
    </source>
</evidence>
<dbReference type="InterPro" id="IPR050666">
    <property type="entry name" value="ESRP"/>
</dbReference>
<evidence type="ECO:0000259" key="5">
    <source>
        <dbReference type="PROSITE" id="PS50102"/>
    </source>
</evidence>
<keyword evidence="2 3" id="KW-0694">RNA-binding</keyword>
<feature type="region of interest" description="Disordered" evidence="4">
    <location>
        <begin position="123"/>
        <end position="218"/>
    </location>
</feature>
<feature type="compositionally biased region" description="Basic and acidic residues" evidence="4">
    <location>
        <begin position="146"/>
        <end position="173"/>
    </location>
</feature>
<evidence type="ECO:0000256" key="1">
    <source>
        <dbReference type="ARBA" id="ARBA00022737"/>
    </source>
</evidence>
<feature type="compositionally biased region" description="Basic residues" evidence="4">
    <location>
        <begin position="136"/>
        <end position="145"/>
    </location>
</feature>
<evidence type="ECO:0000313" key="8">
    <source>
        <dbReference type="RefSeq" id="XP_017777035.1"/>
    </source>
</evidence>
<keyword evidence="6" id="KW-1185">Reference proteome</keyword>
<dbReference type="InterPro" id="IPR000504">
    <property type="entry name" value="RRM_dom"/>
</dbReference>
<dbReference type="RefSeq" id="XP_017777035.1">
    <property type="nucleotide sequence ID" value="XM_017921546.1"/>
</dbReference>
<dbReference type="GeneID" id="108563009"/>
<protein>
    <submittedName>
        <fullName evidence="7 8">Uncharacterized protein LOC108563009</fullName>
    </submittedName>
</protein>
<proteinExistence type="predicted"/>
<dbReference type="SMART" id="SM00360">
    <property type="entry name" value="RRM"/>
    <property type="match status" value="4"/>
</dbReference>
<organism evidence="6 7">
    <name type="scientific">Nicrophorus vespilloides</name>
    <name type="common">Boreal carrion beetle</name>
    <dbReference type="NCBI Taxonomy" id="110193"/>
    <lineage>
        <taxon>Eukaryota</taxon>
        <taxon>Metazoa</taxon>
        <taxon>Ecdysozoa</taxon>
        <taxon>Arthropoda</taxon>
        <taxon>Hexapoda</taxon>
        <taxon>Insecta</taxon>
        <taxon>Pterygota</taxon>
        <taxon>Neoptera</taxon>
        <taxon>Endopterygota</taxon>
        <taxon>Coleoptera</taxon>
        <taxon>Polyphaga</taxon>
        <taxon>Staphyliniformia</taxon>
        <taxon>Silphidae</taxon>
        <taxon>Nicrophorinae</taxon>
        <taxon>Nicrophorus</taxon>
    </lineage>
</organism>
<sequence>MSVIIRLQNLPWSANALDIRNYFHGLSIPEGGVHIVGGELGDAFIAFSTDEDARQAFNRNNGKIKEIQIKLLLSSRTEMQKVIEAARSQSIAAFMGNVQAQPAISTPIMPSIVPAAVPELNANINKKDDKGESRRDRRRSRSRSRDRKDRSYDRKRDGRRRDRSRSKSRDRSNRDRRRRDRSRSRDRSKSRERDRKRGDSRRSHDKTLQPNKKEPRVGVWEAPPQALLGAPSNPATNLLASIVANNLLPNILNGNNNFNRWDGNNQNFPMNEGNNMYNDDQIHENQVLENPNCCVRLEPYFGPFSEIRRFFQGLSIQNKGIKLINDNHGKRTGLAYIRFMYPAGKDEALGRSGDRIRNQTITVLHLDDREFDNAVDRYNPKNDHKNEEGGKSYHAGSLGFTCLTIQNMPHYIYEQDIQDMFSDYPSIAIAIESRHNKKSVYIKFNHPDEAMRALNETETHVFEGKHVKVEPCNDDFFEKVRSDNSTNTPPSTTIIISGLPMKCCENDIMDFFSDIGVMPSNINLLMDDMGFSGEAKCDFYNIEDAVQAFNKNGTMFGNDVISMQYESKDIPNPPQVHQQHPRRGPMVNPMGIINQLAMNVGPRPPFFMQRGGGGFMGGPPRPPPRGPPMMFGGGGPRGPPMRRFPPAQQIQQQPRDNYDEELAPPGCILLMENVPYKAGLDEILEYFEGNFDVPRDNVLRRYNQHGLPTGETKVIFNSPDEVFNAIQILKGKRIRDRMIYLSQL</sequence>
<evidence type="ECO:0000256" key="2">
    <source>
        <dbReference type="ARBA" id="ARBA00022884"/>
    </source>
</evidence>
<reference evidence="7 8" key="1">
    <citation type="submission" date="2025-05" db="UniProtKB">
        <authorList>
            <consortium name="RefSeq"/>
        </authorList>
    </citation>
    <scope>IDENTIFICATION</scope>
    <source>
        <tissue evidence="7 8">Whole Larva</tissue>
    </source>
</reference>
<evidence type="ECO:0000256" key="3">
    <source>
        <dbReference type="PROSITE-ProRule" id="PRU00176"/>
    </source>
</evidence>
<evidence type="ECO:0000313" key="6">
    <source>
        <dbReference type="Proteomes" id="UP000695000"/>
    </source>
</evidence>
<dbReference type="SUPFAM" id="SSF54928">
    <property type="entry name" value="RNA-binding domain, RBD"/>
    <property type="match status" value="3"/>
</dbReference>
<feature type="domain" description="RRM" evidence="5">
    <location>
        <begin position="401"/>
        <end position="474"/>
    </location>
</feature>